<accession>A0ABT6B5B9</accession>
<sequence length="354" mass="39252">MPTVEETVRDGNILFKINSIVGSQPETFQADENEKLAALEAFLGFLRLQGKETKALRVARVLAEDTRERLNEGKALVAYNSVNVAEMAEHPVAPERATAWLAKIWSNLEERLEERETGIQDVARQAGLSIYAWPRKTLGAGGAGNNSTYDIEFLKLPASDAEPTALAPGSIAYVQDLTLKPAFWLRRLIRTGFALKGWRRIAFLVYGIGGPAVVGTLLVLLWLALTTQSARIPTGDIVTLVFFAAIVGLLGFAFLSPFWRLIDLRIIMAPDLLLSLRERGVQLEASKEPAGDGRHVRVIRLVRYSGRCPKCGETVHLYDGRREFPGRLVGKCDEHPAEHVYSFDRFTKTGSPLR</sequence>
<reference evidence="2 3" key="1">
    <citation type="submission" date="2023-03" db="EMBL/GenBank/DDBJ databases">
        <title>Draft assemblies of triclosan tolerant bacteria isolated from returned activated sludge.</title>
        <authorList>
            <person name="Van Hamelsveld S."/>
        </authorList>
    </citation>
    <scope>NUCLEOTIDE SEQUENCE [LARGE SCALE GENOMIC DNA]</scope>
    <source>
        <strain evidence="2 3">GW210010_S58</strain>
    </source>
</reference>
<name>A0ABT6B5B9_9BURK</name>
<dbReference type="Proteomes" id="UP001216674">
    <property type="component" value="Unassembled WGS sequence"/>
</dbReference>
<keyword evidence="1" id="KW-0812">Transmembrane</keyword>
<evidence type="ECO:0000313" key="3">
    <source>
        <dbReference type="Proteomes" id="UP001216674"/>
    </source>
</evidence>
<feature type="transmembrane region" description="Helical" evidence="1">
    <location>
        <begin position="203"/>
        <end position="225"/>
    </location>
</feature>
<protein>
    <submittedName>
        <fullName evidence="2">Uncharacterized protein</fullName>
    </submittedName>
</protein>
<dbReference type="RefSeq" id="WP_276269638.1">
    <property type="nucleotide sequence ID" value="NZ_JARJLM010000734.1"/>
</dbReference>
<keyword evidence="3" id="KW-1185">Reference proteome</keyword>
<evidence type="ECO:0000313" key="2">
    <source>
        <dbReference type="EMBL" id="MDF3840077.1"/>
    </source>
</evidence>
<dbReference type="EMBL" id="JARJLM010000734">
    <property type="protein sequence ID" value="MDF3840077.1"/>
    <property type="molecule type" value="Genomic_DNA"/>
</dbReference>
<organism evidence="2 3">
    <name type="scientific">Cupriavidus basilensis</name>
    <dbReference type="NCBI Taxonomy" id="68895"/>
    <lineage>
        <taxon>Bacteria</taxon>
        <taxon>Pseudomonadati</taxon>
        <taxon>Pseudomonadota</taxon>
        <taxon>Betaproteobacteria</taxon>
        <taxon>Burkholderiales</taxon>
        <taxon>Burkholderiaceae</taxon>
        <taxon>Cupriavidus</taxon>
    </lineage>
</organism>
<feature type="transmembrane region" description="Helical" evidence="1">
    <location>
        <begin position="237"/>
        <end position="259"/>
    </location>
</feature>
<evidence type="ECO:0000256" key="1">
    <source>
        <dbReference type="SAM" id="Phobius"/>
    </source>
</evidence>
<gene>
    <name evidence="2" type="ORF">P3W85_45225</name>
</gene>
<keyword evidence="1" id="KW-1133">Transmembrane helix</keyword>
<keyword evidence="1" id="KW-0472">Membrane</keyword>
<comment type="caution">
    <text evidence="2">The sequence shown here is derived from an EMBL/GenBank/DDBJ whole genome shotgun (WGS) entry which is preliminary data.</text>
</comment>
<proteinExistence type="predicted"/>